<dbReference type="CDD" id="cd17324">
    <property type="entry name" value="MFS_NepI_like"/>
    <property type="match status" value="1"/>
</dbReference>
<feature type="transmembrane region" description="Helical" evidence="8">
    <location>
        <begin position="59"/>
        <end position="79"/>
    </location>
</feature>
<feature type="transmembrane region" description="Helical" evidence="8">
    <location>
        <begin position="317"/>
        <end position="339"/>
    </location>
</feature>
<evidence type="ECO:0000256" key="8">
    <source>
        <dbReference type="SAM" id="Phobius"/>
    </source>
</evidence>
<comment type="caution">
    <text evidence="10">The sequence shown here is derived from an EMBL/GenBank/DDBJ whole genome shotgun (WGS) entry which is preliminary data.</text>
</comment>
<feature type="transmembrane region" description="Helical" evidence="8">
    <location>
        <begin position="378"/>
        <end position="400"/>
    </location>
</feature>
<sequence>MSTQVLAAEPVATGIVVGTPAYRRLRWSLFIGGFSTFALLHCVQPLLPLLSHAFALSPAQASVALSAATASLALSLVIASALSDRFGRRPLMIGALLLSAALAIASGFASGFSQLVLLRALEGIALAGLPAVAMAYLSEEMEPSSLAHAMGVYIAGSAVGGMSGRMIAAWLAEWWSWQVALGTLGVVSLLAALAFWWCLPASRGFRARSLHPRVLYAGARAHLTDAGLPWLYALAFLLMGCFVSAYNYLGYRLQAPPFALGPGVTGLIFALYMVGSVASTGSARLSARLGRARALLLLIGAGLSGLLLMLSESVAAIVLGLALFNIGFFGAHATASSWVGRRAQQARGLAAALYLTAYYAGASLLGTFSGLLWHRGGWAAVVGVLAFCLLLAAGIAVRLWRLESAAVRGAAADVERAAAGVSAA</sequence>
<feature type="transmembrane region" description="Helical" evidence="8">
    <location>
        <begin position="91"/>
        <end position="110"/>
    </location>
</feature>
<feature type="transmembrane region" description="Helical" evidence="8">
    <location>
        <begin position="230"/>
        <end position="249"/>
    </location>
</feature>
<dbReference type="AlphaFoldDB" id="A0A317MW43"/>
<evidence type="ECO:0000256" key="7">
    <source>
        <dbReference type="ARBA" id="ARBA00023136"/>
    </source>
</evidence>
<dbReference type="InterPro" id="IPR036259">
    <property type="entry name" value="MFS_trans_sf"/>
</dbReference>
<keyword evidence="11" id="KW-1185">Reference proteome</keyword>
<keyword evidence="5 8" id="KW-0812">Transmembrane</keyword>
<gene>
    <name evidence="10" type="ORF">C7443_10350</name>
</gene>
<proteinExistence type="inferred from homology"/>
<evidence type="ECO:0000256" key="4">
    <source>
        <dbReference type="ARBA" id="ARBA00022475"/>
    </source>
</evidence>
<feature type="transmembrane region" description="Helical" evidence="8">
    <location>
        <begin position="27"/>
        <end position="47"/>
    </location>
</feature>
<dbReference type="InterPro" id="IPR011701">
    <property type="entry name" value="MFS"/>
</dbReference>
<feature type="transmembrane region" description="Helical" evidence="8">
    <location>
        <begin position="294"/>
        <end position="311"/>
    </location>
</feature>
<feature type="transmembrane region" description="Helical" evidence="8">
    <location>
        <begin position="351"/>
        <end position="372"/>
    </location>
</feature>
<evidence type="ECO:0000313" key="10">
    <source>
        <dbReference type="EMBL" id="PWV63126.1"/>
    </source>
</evidence>
<evidence type="ECO:0000256" key="6">
    <source>
        <dbReference type="ARBA" id="ARBA00022989"/>
    </source>
</evidence>
<comment type="similarity">
    <text evidence="2">Belongs to the major facilitator superfamily.</text>
</comment>
<feature type="transmembrane region" description="Helical" evidence="8">
    <location>
        <begin position="177"/>
        <end position="199"/>
    </location>
</feature>
<evidence type="ECO:0000256" key="3">
    <source>
        <dbReference type="ARBA" id="ARBA00022448"/>
    </source>
</evidence>
<dbReference type="Pfam" id="PF07690">
    <property type="entry name" value="MFS_1"/>
    <property type="match status" value="1"/>
</dbReference>
<evidence type="ECO:0000259" key="9">
    <source>
        <dbReference type="PROSITE" id="PS50850"/>
    </source>
</evidence>
<dbReference type="GO" id="GO:0005886">
    <property type="term" value="C:plasma membrane"/>
    <property type="evidence" value="ECO:0007669"/>
    <property type="project" value="UniProtKB-SubCell"/>
</dbReference>
<evidence type="ECO:0000313" key="11">
    <source>
        <dbReference type="Proteomes" id="UP000246569"/>
    </source>
</evidence>
<evidence type="ECO:0000256" key="1">
    <source>
        <dbReference type="ARBA" id="ARBA00004651"/>
    </source>
</evidence>
<dbReference type="EMBL" id="QGTJ01000003">
    <property type="protein sequence ID" value="PWV63126.1"/>
    <property type="molecule type" value="Genomic_DNA"/>
</dbReference>
<dbReference type="PANTHER" id="PTHR43271">
    <property type="entry name" value="BLL2771 PROTEIN"/>
    <property type="match status" value="1"/>
</dbReference>
<dbReference type="SUPFAM" id="SSF103473">
    <property type="entry name" value="MFS general substrate transporter"/>
    <property type="match status" value="1"/>
</dbReference>
<accession>A0A317MW43</accession>
<dbReference type="InterPro" id="IPR005829">
    <property type="entry name" value="Sugar_transporter_CS"/>
</dbReference>
<feature type="transmembrane region" description="Helical" evidence="8">
    <location>
        <begin position="116"/>
        <end position="137"/>
    </location>
</feature>
<dbReference type="PROSITE" id="PS00216">
    <property type="entry name" value="SUGAR_TRANSPORT_1"/>
    <property type="match status" value="1"/>
</dbReference>
<dbReference type="OrthoDB" id="63984at2"/>
<keyword evidence="4" id="KW-1003">Cell membrane</keyword>
<feature type="domain" description="Major facilitator superfamily (MFS) profile" evidence="9">
    <location>
        <begin position="21"/>
        <end position="404"/>
    </location>
</feature>
<dbReference type="Proteomes" id="UP000246569">
    <property type="component" value="Unassembled WGS sequence"/>
</dbReference>
<keyword evidence="3" id="KW-0813">Transport</keyword>
<feature type="transmembrane region" description="Helical" evidence="8">
    <location>
        <begin position="255"/>
        <end position="274"/>
    </location>
</feature>
<evidence type="ECO:0000256" key="5">
    <source>
        <dbReference type="ARBA" id="ARBA00022692"/>
    </source>
</evidence>
<dbReference type="GO" id="GO:0022857">
    <property type="term" value="F:transmembrane transporter activity"/>
    <property type="evidence" value="ECO:0007669"/>
    <property type="project" value="InterPro"/>
</dbReference>
<organism evidence="10 11">
    <name type="scientific">Plasticicumulans acidivorans</name>
    <dbReference type="NCBI Taxonomy" id="886464"/>
    <lineage>
        <taxon>Bacteria</taxon>
        <taxon>Pseudomonadati</taxon>
        <taxon>Pseudomonadota</taxon>
        <taxon>Gammaproteobacteria</taxon>
        <taxon>Candidatus Competibacteraceae</taxon>
        <taxon>Plasticicumulans</taxon>
    </lineage>
</organism>
<feature type="transmembrane region" description="Helical" evidence="8">
    <location>
        <begin position="149"/>
        <end position="171"/>
    </location>
</feature>
<keyword evidence="6 8" id="KW-1133">Transmembrane helix</keyword>
<dbReference type="PANTHER" id="PTHR43271:SF1">
    <property type="entry name" value="INNER MEMBRANE TRANSPORT PROTEIN YNFM"/>
    <property type="match status" value="1"/>
</dbReference>
<evidence type="ECO:0000256" key="2">
    <source>
        <dbReference type="ARBA" id="ARBA00008335"/>
    </source>
</evidence>
<dbReference type="InterPro" id="IPR020846">
    <property type="entry name" value="MFS_dom"/>
</dbReference>
<protein>
    <submittedName>
        <fullName evidence="10">YNFM family putative membrane transporter</fullName>
    </submittedName>
</protein>
<dbReference type="PROSITE" id="PS50850">
    <property type="entry name" value="MFS"/>
    <property type="match status" value="1"/>
</dbReference>
<comment type="subcellular location">
    <subcellularLocation>
        <location evidence="1">Cell membrane</location>
        <topology evidence="1">Multi-pass membrane protein</topology>
    </subcellularLocation>
</comment>
<dbReference type="RefSeq" id="WP_110017640.1">
    <property type="nucleotide sequence ID" value="NZ_QGTJ01000003.1"/>
</dbReference>
<reference evidence="10 11" key="1">
    <citation type="submission" date="2018-05" db="EMBL/GenBank/DDBJ databases">
        <title>Genomic Encyclopedia of Type Strains, Phase IV (KMG-IV): sequencing the most valuable type-strain genomes for metagenomic binning, comparative biology and taxonomic classification.</title>
        <authorList>
            <person name="Goeker M."/>
        </authorList>
    </citation>
    <scope>NUCLEOTIDE SEQUENCE [LARGE SCALE GENOMIC DNA]</scope>
    <source>
        <strain evidence="10 11">DSM 23606</strain>
    </source>
</reference>
<dbReference type="Gene3D" id="1.20.1250.20">
    <property type="entry name" value="MFS general substrate transporter like domains"/>
    <property type="match status" value="1"/>
</dbReference>
<name>A0A317MW43_9GAMM</name>
<keyword evidence="7 8" id="KW-0472">Membrane</keyword>